<dbReference type="InterPro" id="IPR010297">
    <property type="entry name" value="DUF900_hydrolase"/>
</dbReference>
<dbReference type="EMBL" id="JAFLCK010000036">
    <property type="protein sequence ID" value="MBN8662320.1"/>
    <property type="molecule type" value="Genomic_DNA"/>
</dbReference>
<sequence length="474" mass="52599">MPSDFGNFADGRDDKAKRQKLVALILLCLLWTFSFSELSGAAGAASAQNGENNLSRNLTVLYATTRFNDSPSGRPLYGGSRHLNIGAGSTEYGTISFLRPDDSASTTASKSFADLRAVMGQRDTYWKVASLGQISRLSDSEFFSKVKDFHGLICLYVHGYDMTFDEASREIAELADEYRRRNPSVPILPVFFSWPSPGNTADYTGDEANLDWSEKPFREFIDRLALEKSSDSYIDFVAHSMGSRYAFAYGSAKEMYPRPVFRNVILSCSDMDYHAAEQKKDDLQKVVERNLYVLTNDNDGPLITSQALHGQPRLGRPVDNGTQVRQSAGDLIGLSNNKLSTSDLLSKVTRGSKSKLLNQIAGVAEGYLSRGSNNGNSPRETSEVAGWLSANPMLSREWGPRARLIDTTGLVTLNMGHRLAWPLISGLILPEPTYSPFVVTSIHKRPDALLLKQMGGSPRYLYRWEKIDLSRLDR</sequence>
<keyword evidence="1" id="KW-0378">Hydrolase</keyword>
<dbReference type="Proteomes" id="UP000664277">
    <property type="component" value="Unassembled WGS sequence"/>
</dbReference>
<dbReference type="PANTHER" id="PTHR36513">
    <property type="entry name" value="ABC TRANSMEMBRANE TYPE-1 DOMAIN-CONTAINING PROTEIN"/>
    <property type="match status" value="1"/>
</dbReference>
<name>A0A8J7TMM0_9BACT</name>
<dbReference type="PANTHER" id="PTHR36513:SF1">
    <property type="entry name" value="TRANSMEMBRANE PROTEIN"/>
    <property type="match status" value="1"/>
</dbReference>
<dbReference type="InterPro" id="IPR029058">
    <property type="entry name" value="AB_hydrolase_fold"/>
</dbReference>
<evidence type="ECO:0000313" key="2">
    <source>
        <dbReference type="Proteomes" id="UP000664277"/>
    </source>
</evidence>
<dbReference type="GO" id="GO:0016787">
    <property type="term" value="F:hydrolase activity"/>
    <property type="evidence" value="ECO:0007669"/>
    <property type="project" value="UniProtKB-KW"/>
</dbReference>
<dbReference type="Pfam" id="PF05990">
    <property type="entry name" value="DUF900"/>
    <property type="match status" value="1"/>
</dbReference>
<protein>
    <submittedName>
        <fullName evidence="1">Alpha/beta hydrolase</fullName>
    </submittedName>
</protein>
<accession>A0A8J7TMM0</accession>
<proteinExistence type="predicted"/>
<reference evidence="1" key="1">
    <citation type="submission" date="2021-02" db="EMBL/GenBank/DDBJ databases">
        <title>Genome-Resolved Metagenomics of a Microbial Community Performing Photosynthetic Biological Nutrient Removal.</title>
        <authorList>
            <person name="Mcdaniel E.A."/>
        </authorList>
    </citation>
    <scope>NUCLEOTIDE SEQUENCE</scope>
    <source>
        <strain evidence="1">UWPOB_OBS1</strain>
    </source>
</reference>
<dbReference type="SUPFAM" id="SSF53474">
    <property type="entry name" value="alpha/beta-Hydrolases"/>
    <property type="match status" value="1"/>
</dbReference>
<organism evidence="1 2">
    <name type="scientific">Candidatus Obscuribacter phosphatis</name>
    <dbReference type="NCBI Taxonomy" id="1906157"/>
    <lineage>
        <taxon>Bacteria</taxon>
        <taxon>Bacillati</taxon>
        <taxon>Candidatus Melainabacteria</taxon>
        <taxon>Candidatus Obscuribacterales</taxon>
        <taxon>Candidatus Obscuribacteraceae</taxon>
        <taxon>Candidatus Obscuribacter</taxon>
    </lineage>
</organism>
<evidence type="ECO:0000313" key="1">
    <source>
        <dbReference type="EMBL" id="MBN8662320.1"/>
    </source>
</evidence>
<dbReference type="AlphaFoldDB" id="A0A8J7TMM0"/>
<gene>
    <name evidence="1" type="ORF">J0M35_18260</name>
</gene>
<comment type="caution">
    <text evidence="1">The sequence shown here is derived from an EMBL/GenBank/DDBJ whole genome shotgun (WGS) entry which is preliminary data.</text>
</comment>